<name>A0A0D8HJW1_9ACTN</name>
<dbReference type="RefSeq" id="WP_052604652.1">
    <property type="nucleotide sequence ID" value="NZ_JXYS01000022.1"/>
</dbReference>
<dbReference type="AlphaFoldDB" id="A0A0D8HJW1"/>
<gene>
    <name evidence="2" type="primary">ycgJ</name>
    <name evidence="2" type="ORF">AXFE_08950</name>
</gene>
<evidence type="ECO:0000313" key="2">
    <source>
        <dbReference type="EMBL" id="KJF18245.1"/>
    </source>
</evidence>
<keyword evidence="2" id="KW-0489">Methyltransferase</keyword>
<dbReference type="Proteomes" id="UP000032360">
    <property type="component" value="Unassembled WGS sequence"/>
</dbReference>
<proteinExistence type="predicted"/>
<feature type="domain" description="Methyltransferase type 11" evidence="1">
    <location>
        <begin position="58"/>
        <end position="151"/>
    </location>
</feature>
<keyword evidence="2" id="KW-0808">Transferase</keyword>
<dbReference type="GO" id="GO:0008757">
    <property type="term" value="F:S-adenosylmethionine-dependent methyltransferase activity"/>
    <property type="evidence" value="ECO:0007669"/>
    <property type="project" value="InterPro"/>
</dbReference>
<accession>A0A0D8HJW1</accession>
<keyword evidence="3" id="KW-1185">Reference proteome</keyword>
<sequence>MSFEENYLRDEFAPIAAELWSHNAAWWQEGFTEGADPEYVEQILPIIANWTGASQRVLEVGTGEGQILRSLSKLFERKLLVGIDPTPEQLVLAKERGGEIEYIRSDAASIPLADAHFDTVIACLVFEHIMDLSKALEEVARLLETGGQFIFLLNHPLFQTPDSGWVDDTTFGEQYWRIGKYLQVSQNVEEVEKDVFIPFVHRPLSHYINAAISSSLSLAQMLEPAPPQGFIDLAPEYYEARFVPRLLALRFIKS</sequence>
<dbReference type="Gene3D" id="3.40.50.150">
    <property type="entry name" value="Vaccinia Virus protein VP39"/>
    <property type="match status" value="1"/>
</dbReference>
<evidence type="ECO:0000259" key="1">
    <source>
        <dbReference type="Pfam" id="PF08241"/>
    </source>
</evidence>
<dbReference type="InterPro" id="IPR013216">
    <property type="entry name" value="Methyltransf_11"/>
</dbReference>
<dbReference type="InterPro" id="IPR050508">
    <property type="entry name" value="Methyltransf_Superfamily"/>
</dbReference>
<dbReference type="CDD" id="cd02440">
    <property type="entry name" value="AdoMet_MTases"/>
    <property type="match status" value="1"/>
</dbReference>
<evidence type="ECO:0000313" key="3">
    <source>
        <dbReference type="Proteomes" id="UP000032360"/>
    </source>
</evidence>
<dbReference type="STRING" id="1280514.AXFE_08950"/>
<dbReference type="SUPFAM" id="SSF53335">
    <property type="entry name" value="S-adenosyl-L-methionine-dependent methyltransferases"/>
    <property type="match status" value="1"/>
</dbReference>
<dbReference type="GO" id="GO:0032259">
    <property type="term" value="P:methylation"/>
    <property type="evidence" value="ECO:0007669"/>
    <property type="project" value="UniProtKB-KW"/>
</dbReference>
<dbReference type="PANTHER" id="PTHR42912">
    <property type="entry name" value="METHYLTRANSFERASE"/>
    <property type="match status" value="1"/>
</dbReference>
<dbReference type="EC" id="2.1.1.-" evidence="2"/>
<comment type="caution">
    <text evidence="2">The sequence shown here is derived from an EMBL/GenBank/DDBJ whole genome shotgun (WGS) entry which is preliminary data.</text>
</comment>
<dbReference type="EMBL" id="JXYS01000022">
    <property type="protein sequence ID" value="KJF18245.1"/>
    <property type="molecule type" value="Genomic_DNA"/>
</dbReference>
<reference evidence="2 3" key="1">
    <citation type="submission" date="2015-01" db="EMBL/GenBank/DDBJ databases">
        <title>Draft genome of the acidophilic iron oxidizer Acidithrix ferrooxidans strain Py-F3.</title>
        <authorList>
            <person name="Poehlein A."/>
            <person name="Eisen S."/>
            <person name="Schloemann M."/>
            <person name="Johnson B.D."/>
            <person name="Daniel R."/>
            <person name="Muehling M."/>
        </authorList>
    </citation>
    <scope>NUCLEOTIDE SEQUENCE [LARGE SCALE GENOMIC DNA]</scope>
    <source>
        <strain evidence="2 3">Py-F3</strain>
    </source>
</reference>
<organism evidence="2 3">
    <name type="scientific">Acidithrix ferrooxidans</name>
    <dbReference type="NCBI Taxonomy" id="1280514"/>
    <lineage>
        <taxon>Bacteria</taxon>
        <taxon>Bacillati</taxon>
        <taxon>Actinomycetota</taxon>
        <taxon>Acidimicrobiia</taxon>
        <taxon>Acidimicrobiales</taxon>
        <taxon>Acidimicrobiaceae</taxon>
        <taxon>Acidithrix</taxon>
    </lineage>
</organism>
<dbReference type="Pfam" id="PF08241">
    <property type="entry name" value="Methyltransf_11"/>
    <property type="match status" value="1"/>
</dbReference>
<dbReference type="InterPro" id="IPR029063">
    <property type="entry name" value="SAM-dependent_MTases_sf"/>
</dbReference>
<dbReference type="OrthoDB" id="5566900at2"/>
<protein>
    <submittedName>
        <fullName evidence="2">Putative methyltransferase YcgJ</fullName>
        <ecNumber evidence="2">2.1.1.-</ecNumber>
    </submittedName>
</protein>
<dbReference type="PANTHER" id="PTHR42912:SF80">
    <property type="entry name" value="METHYLTRANSFERASE DOMAIN-CONTAINING PROTEIN"/>
    <property type="match status" value="1"/>
</dbReference>